<dbReference type="GO" id="GO:0008081">
    <property type="term" value="F:phosphoric diester hydrolase activity"/>
    <property type="evidence" value="ECO:0007669"/>
    <property type="project" value="InterPro"/>
</dbReference>
<sequence length="277" mass="30755">MTDPIFLERQGHRTWLKWHRAKRRISDPVFTGRRILEGMKLGASIEVDLVIHADRGYAVLHDLSVERETNGTGKVADLSAETLRSLHLRGEDGTVLDDKVMLLEDLTALLAEGGLHPDSILQLDYKEDWRVLDPQAIARFKAAVSPVAPHMILSSGDAEAVRLLTDDVPGIKIGYDPCHGGALDRLRESRDYAGFVRSAVAASPKAKTIYLHFPMILDADQYGFDIIAAFQAANRTIDAYTIRVADAETRPQVHRLLELRVDQITTDDPEGLMALAE</sequence>
<evidence type="ECO:0000313" key="2">
    <source>
        <dbReference type="EMBL" id="KKC39651.1"/>
    </source>
</evidence>
<reference evidence="2 3" key="1">
    <citation type="submission" date="2015-03" db="EMBL/GenBank/DDBJ databases">
        <authorList>
            <person name="Lepp D."/>
            <person name="Hassan Y.I."/>
            <person name="Li X.-Z."/>
            <person name="Zhou T."/>
        </authorList>
    </citation>
    <scope>NUCLEOTIDE SEQUENCE [LARGE SCALE GENOMIC DNA]</scope>
    <source>
        <strain evidence="2 3">E84</strain>
    </source>
</reference>
<evidence type="ECO:0000313" key="3">
    <source>
        <dbReference type="Proteomes" id="UP000033411"/>
    </source>
</evidence>
<comment type="caution">
    <text evidence="2">The sequence shown here is derived from an EMBL/GenBank/DDBJ whole genome shotgun (WGS) entry which is preliminary data.</text>
</comment>
<evidence type="ECO:0000259" key="1">
    <source>
        <dbReference type="Pfam" id="PF03009"/>
    </source>
</evidence>
<dbReference type="AlphaFoldDB" id="A0A0F5QFZ3"/>
<dbReference type="EMBL" id="LANJ01000011">
    <property type="protein sequence ID" value="KKC39651.1"/>
    <property type="molecule type" value="Genomic_DNA"/>
</dbReference>
<dbReference type="OrthoDB" id="8418918at2"/>
<dbReference type="SUPFAM" id="SSF51695">
    <property type="entry name" value="PLC-like phosphodiesterases"/>
    <property type="match status" value="1"/>
</dbReference>
<accession>A0A0F5QFZ3</accession>
<dbReference type="STRING" id="1293439.WH87_05725"/>
<organism evidence="2 3">
    <name type="scientific">Devosia epidermidihirudinis</name>
    <dbReference type="NCBI Taxonomy" id="1293439"/>
    <lineage>
        <taxon>Bacteria</taxon>
        <taxon>Pseudomonadati</taxon>
        <taxon>Pseudomonadota</taxon>
        <taxon>Alphaproteobacteria</taxon>
        <taxon>Hyphomicrobiales</taxon>
        <taxon>Devosiaceae</taxon>
        <taxon>Devosia</taxon>
    </lineage>
</organism>
<dbReference type="PANTHER" id="PTHR46211">
    <property type="entry name" value="GLYCEROPHOSPHORYL DIESTER PHOSPHODIESTERASE"/>
    <property type="match status" value="1"/>
</dbReference>
<dbReference type="Pfam" id="PF03009">
    <property type="entry name" value="GDPD"/>
    <property type="match status" value="1"/>
</dbReference>
<feature type="domain" description="GP-PDE" evidence="1">
    <location>
        <begin position="40"/>
        <end position="270"/>
    </location>
</feature>
<dbReference type="InterPro" id="IPR030395">
    <property type="entry name" value="GP_PDE_dom"/>
</dbReference>
<gene>
    <name evidence="2" type="ORF">WH87_05725</name>
</gene>
<name>A0A0F5QFZ3_9HYPH</name>
<dbReference type="Proteomes" id="UP000033411">
    <property type="component" value="Unassembled WGS sequence"/>
</dbReference>
<dbReference type="InterPro" id="IPR017946">
    <property type="entry name" value="PLC-like_Pdiesterase_TIM-brl"/>
</dbReference>
<dbReference type="PANTHER" id="PTHR46211:SF14">
    <property type="entry name" value="GLYCEROPHOSPHODIESTER PHOSPHODIESTERASE"/>
    <property type="match status" value="1"/>
</dbReference>
<dbReference type="PATRIC" id="fig|1293439.3.peg.711"/>
<keyword evidence="3" id="KW-1185">Reference proteome</keyword>
<proteinExistence type="predicted"/>
<dbReference type="Gene3D" id="3.20.20.190">
    <property type="entry name" value="Phosphatidylinositol (PI) phosphodiesterase"/>
    <property type="match status" value="1"/>
</dbReference>
<dbReference type="RefSeq" id="WP_046138121.1">
    <property type="nucleotide sequence ID" value="NZ_LANJ01000011.1"/>
</dbReference>
<dbReference type="GO" id="GO:0006629">
    <property type="term" value="P:lipid metabolic process"/>
    <property type="evidence" value="ECO:0007669"/>
    <property type="project" value="InterPro"/>
</dbReference>
<protein>
    <submittedName>
        <fullName evidence="2">Glycerophosphodiester phosphodiesterase</fullName>
    </submittedName>
</protein>